<proteinExistence type="predicted"/>
<evidence type="ECO:0000313" key="7">
    <source>
        <dbReference type="EMBL" id="NJP01431.1"/>
    </source>
</evidence>
<evidence type="ECO:0000256" key="2">
    <source>
        <dbReference type="ARBA" id="ARBA00022643"/>
    </source>
</evidence>
<dbReference type="EMBL" id="JAAVJI010000005">
    <property type="protein sequence ID" value="NJP01431.1"/>
    <property type="molecule type" value="Genomic_DNA"/>
</dbReference>
<organism evidence="7 8">
    <name type="scientific">Pseudomonas quercus</name>
    <dbReference type="NCBI Taxonomy" id="2722792"/>
    <lineage>
        <taxon>Bacteria</taxon>
        <taxon>Pseudomonadati</taxon>
        <taxon>Pseudomonadota</taxon>
        <taxon>Gammaproteobacteria</taxon>
        <taxon>Pseudomonadales</taxon>
        <taxon>Pseudomonadaceae</taxon>
        <taxon>Pseudomonas</taxon>
    </lineage>
</organism>
<evidence type="ECO:0000313" key="8">
    <source>
        <dbReference type="Proteomes" id="UP000746535"/>
    </source>
</evidence>
<evidence type="ECO:0000256" key="3">
    <source>
        <dbReference type="ARBA" id="ARBA00022982"/>
    </source>
</evidence>
<name>A0ABX0YEF8_9PSED</name>
<accession>A0ABX0YEF8</accession>
<dbReference type="InterPro" id="IPR039261">
    <property type="entry name" value="FNR_nucleotide-bd"/>
</dbReference>
<dbReference type="InterPro" id="IPR001433">
    <property type="entry name" value="OxRdtase_FAD/NAD-bd"/>
</dbReference>
<dbReference type="InterPro" id="IPR017938">
    <property type="entry name" value="Riboflavin_synthase-like_b-brl"/>
</dbReference>
<dbReference type="SUPFAM" id="SSF52343">
    <property type="entry name" value="Ferredoxin reductase-like, C-terminal NADP-linked domain"/>
    <property type="match status" value="1"/>
</dbReference>
<feature type="transmembrane region" description="Helical" evidence="4">
    <location>
        <begin position="12"/>
        <end position="33"/>
    </location>
</feature>
<feature type="transmembrane region" description="Helical" evidence="4">
    <location>
        <begin position="181"/>
        <end position="208"/>
    </location>
</feature>
<dbReference type="Pfam" id="PF00258">
    <property type="entry name" value="Flavodoxin_1"/>
    <property type="match status" value="1"/>
</dbReference>
<dbReference type="PRINTS" id="PR00371">
    <property type="entry name" value="FPNCR"/>
</dbReference>
<dbReference type="InterPro" id="IPR029039">
    <property type="entry name" value="Flavoprotein-like_sf"/>
</dbReference>
<sequence length="777" mass="85440">MFKKTIFQLHWLFGITAGLVLSLMGITGALYAFQEEILLALNPTTLRVEVQPAGMLPPSQLVTRLEAQGLGKVSNLWVMANTNEASRVYYAPPAGERRGPMRYFDPYTGELRGQVTGQNVFNFVLQLHRFLAIGETGKQITGACTLMLLFFCLSGIYLRWPRNAFNWRTWLTLDWARKGRAFHWDLHAVAGTWCLVFYLIAACTGLMWSYDWYREGASNILTGNTPKPRGGERRGKSKDAVPQADWAALWQAVQNAAGPHMSSFTLRLPAQPRQPATAFYLLDSSPHDRALNALELNPVTGAVLSHERYADKPLGEQLFVSNYAVHTGSFFGLPGRVLMAAASVCMPLFFITGWCLYLDRRRKQRHIRLSQQGVDGTAEGWLVAFASQSGLAEQLAWHTAAQLQASGQGARVVNLSAVSESDLKGARQAVFVVSTFGDGEAPDTARLFEKQLAARQWPLPQLHYALLALGDRSYTHFCGFGRRLSSWLDSQGAQPLFPPVEVDNANAGDLQHWDRALASIGVAGSGQAGPAPLQPWPLAHRRLLNPGSAGASLFAVDLAIPDGCQWQAGDLLEIMPPGQALATRPRAYSIASLPSEGYLRLLVRQHPQGLCSGWLTAQAEMGEPVEARLRRNSNFHLPEGDCPLILIGNGSGLAGLLSLLKARMAAGQVRNWLIFGERNRATDFLYEREITAWLAEGGLARLDTAFSRDQAEKRYVQDVIREAAPVLTQWLAEGAALYVCGSLEGMAQGVDDALRQVAGDALVERLIASGRYRRDVY</sequence>
<keyword evidence="4" id="KW-0812">Transmembrane</keyword>
<dbReference type="Pfam" id="PF03929">
    <property type="entry name" value="PepSY_TM"/>
    <property type="match status" value="1"/>
</dbReference>
<dbReference type="Gene3D" id="3.40.50.360">
    <property type="match status" value="1"/>
</dbReference>
<evidence type="ECO:0000256" key="1">
    <source>
        <dbReference type="ARBA" id="ARBA00022630"/>
    </source>
</evidence>
<keyword evidence="3" id="KW-0249">Electron transport</keyword>
<keyword evidence="4" id="KW-0472">Membrane</keyword>
<evidence type="ECO:0000256" key="4">
    <source>
        <dbReference type="SAM" id="Phobius"/>
    </source>
</evidence>
<dbReference type="InterPro" id="IPR017927">
    <property type="entry name" value="FAD-bd_FR_type"/>
</dbReference>
<dbReference type="Gene3D" id="3.40.50.80">
    <property type="entry name" value="Nucleotide-binding domain of ferredoxin-NADP reductase (FNR) module"/>
    <property type="match status" value="1"/>
</dbReference>
<dbReference type="PRINTS" id="PR00369">
    <property type="entry name" value="FLAVODOXIN"/>
</dbReference>
<keyword evidence="2" id="KW-0288">FMN</keyword>
<comment type="caution">
    <text evidence="7">The sequence shown here is derived from an EMBL/GenBank/DDBJ whole genome shotgun (WGS) entry which is preliminary data.</text>
</comment>
<dbReference type="PANTHER" id="PTHR34219">
    <property type="entry name" value="IRON-REGULATED INNER MEMBRANE PROTEIN-RELATED"/>
    <property type="match status" value="1"/>
</dbReference>
<dbReference type="SUPFAM" id="SSF52218">
    <property type="entry name" value="Flavoproteins"/>
    <property type="match status" value="1"/>
</dbReference>
<keyword evidence="4" id="KW-1133">Transmembrane helix</keyword>
<dbReference type="Pfam" id="PF00175">
    <property type="entry name" value="NAD_binding_1"/>
    <property type="match status" value="1"/>
</dbReference>
<dbReference type="InterPro" id="IPR001094">
    <property type="entry name" value="Flavdoxin-like"/>
</dbReference>
<dbReference type="Gene3D" id="2.40.30.10">
    <property type="entry name" value="Translation factors"/>
    <property type="match status" value="1"/>
</dbReference>
<feature type="domain" description="Flavodoxin-like" evidence="5">
    <location>
        <begin position="381"/>
        <end position="518"/>
    </location>
</feature>
<dbReference type="PROSITE" id="PS50902">
    <property type="entry name" value="FLAVODOXIN_LIKE"/>
    <property type="match status" value="1"/>
</dbReference>
<dbReference type="Proteomes" id="UP000746535">
    <property type="component" value="Unassembled WGS sequence"/>
</dbReference>
<dbReference type="RefSeq" id="WP_168084002.1">
    <property type="nucleotide sequence ID" value="NZ_JAAVJI010000005.1"/>
</dbReference>
<feature type="transmembrane region" description="Helical" evidence="4">
    <location>
        <begin position="140"/>
        <end position="160"/>
    </location>
</feature>
<feature type="transmembrane region" description="Helical" evidence="4">
    <location>
        <begin position="337"/>
        <end position="358"/>
    </location>
</feature>
<reference evidence="7 8" key="1">
    <citation type="submission" date="2020-03" db="EMBL/GenBank/DDBJ databases">
        <authorList>
            <person name="Wang L."/>
            <person name="He N."/>
            <person name="Li Y."/>
            <person name="Fang Y."/>
            <person name="Zhang F."/>
        </authorList>
    </citation>
    <scope>NUCLEOTIDE SEQUENCE [LARGE SCALE GENOMIC DNA]</scope>
    <source>
        <strain evidence="8">hsmgli-8</strain>
    </source>
</reference>
<protein>
    <submittedName>
        <fullName evidence="7">Flavodoxin</fullName>
    </submittedName>
</protein>
<dbReference type="InterPro" id="IPR001709">
    <property type="entry name" value="Flavoprot_Pyr_Nucl_cyt_Rdtase"/>
</dbReference>
<keyword evidence="8" id="KW-1185">Reference proteome</keyword>
<dbReference type="InterPro" id="IPR008254">
    <property type="entry name" value="Flavodoxin/NO_synth"/>
</dbReference>
<dbReference type="InterPro" id="IPR005625">
    <property type="entry name" value="PepSY-ass_TM"/>
</dbReference>
<keyword evidence="3" id="KW-0813">Transport</keyword>
<dbReference type="SUPFAM" id="SSF63380">
    <property type="entry name" value="Riboflavin synthase domain-like"/>
    <property type="match status" value="1"/>
</dbReference>
<dbReference type="CDD" id="cd06200">
    <property type="entry name" value="SiR_like1"/>
    <property type="match status" value="1"/>
</dbReference>
<dbReference type="PANTHER" id="PTHR34219:SF3">
    <property type="entry name" value="BLL7967 PROTEIN"/>
    <property type="match status" value="1"/>
</dbReference>
<evidence type="ECO:0000259" key="5">
    <source>
        <dbReference type="PROSITE" id="PS50902"/>
    </source>
</evidence>
<keyword evidence="1" id="KW-0285">Flavoprotein</keyword>
<feature type="domain" description="FAD-binding FR-type" evidence="6">
    <location>
        <begin position="531"/>
        <end position="638"/>
    </location>
</feature>
<dbReference type="PROSITE" id="PS51384">
    <property type="entry name" value="FAD_FR"/>
    <property type="match status" value="1"/>
</dbReference>
<gene>
    <name evidence="7" type="ORF">HBH25_11215</name>
</gene>
<evidence type="ECO:0000259" key="6">
    <source>
        <dbReference type="PROSITE" id="PS51384"/>
    </source>
</evidence>